<organism evidence="2 3">
    <name type="scientific">Methanoculleus bourgensis</name>
    <dbReference type="NCBI Taxonomy" id="83986"/>
    <lineage>
        <taxon>Archaea</taxon>
        <taxon>Methanobacteriati</taxon>
        <taxon>Methanobacteriota</taxon>
        <taxon>Stenosarchaea group</taxon>
        <taxon>Methanomicrobia</taxon>
        <taxon>Methanomicrobiales</taxon>
        <taxon>Methanomicrobiaceae</taxon>
        <taxon>Methanoculleus</taxon>
    </lineage>
</organism>
<evidence type="ECO:0000313" key="3">
    <source>
        <dbReference type="Proteomes" id="UP000069850"/>
    </source>
</evidence>
<dbReference type="GeneID" id="32210434"/>
<feature type="transmembrane region" description="Helical" evidence="1">
    <location>
        <begin position="103"/>
        <end position="124"/>
    </location>
</feature>
<keyword evidence="1" id="KW-0812">Transmembrane</keyword>
<proteinExistence type="predicted"/>
<feature type="transmembrane region" description="Helical" evidence="1">
    <location>
        <begin position="76"/>
        <end position="94"/>
    </location>
</feature>
<dbReference type="AlphaFoldDB" id="A0A110BIL8"/>
<evidence type="ECO:0008006" key="4">
    <source>
        <dbReference type="Google" id="ProtNLM"/>
    </source>
</evidence>
<evidence type="ECO:0000313" key="2">
    <source>
        <dbReference type="EMBL" id="CVK34609.1"/>
    </source>
</evidence>
<reference evidence="2 3" key="1">
    <citation type="submission" date="2016-01" db="EMBL/GenBank/DDBJ databases">
        <authorList>
            <person name="Manzoor S."/>
        </authorList>
    </citation>
    <scope>NUCLEOTIDE SEQUENCE [LARGE SCALE GENOMIC DNA]</scope>
    <source>
        <strain evidence="2">Methanoculleus sp MAB1</strain>
    </source>
</reference>
<evidence type="ECO:0000256" key="1">
    <source>
        <dbReference type="SAM" id="Phobius"/>
    </source>
</evidence>
<dbReference type="RefSeq" id="WP_238320398.1">
    <property type="nucleotide sequence ID" value="NZ_LT158599.1"/>
</dbReference>
<dbReference type="EMBL" id="LT158599">
    <property type="protein sequence ID" value="CVK34609.1"/>
    <property type="molecule type" value="Genomic_DNA"/>
</dbReference>
<dbReference type="KEGG" id="mema:MMAB1_3396"/>
<keyword evidence="1" id="KW-1133">Transmembrane helix</keyword>
<accession>A0A110BIL8</accession>
<keyword evidence="1" id="KW-0472">Membrane</keyword>
<gene>
    <name evidence="2" type="ORF">MMAB1_3396</name>
</gene>
<dbReference type="Proteomes" id="UP000069850">
    <property type="component" value="Chromosome 1"/>
</dbReference>
<dbReference type="InterPro" id="IPR010718">
    <property type="entry name" value="DUF1294"/>
</dbReference>
<dbReference type="Pfam" id="PF06961">
    <property type="entry name" value="DUF1294"/>
    <property type="match status" value="1"/>
</dbReference>
<protein>
    <recommendedName>
        <fullName evidence="4">DUF1294 domain-containing protein</fullName>
    </recommendedName>
</protein>
<name>A0A110BIL8_9EURY</name>
<sequence length="125" mass="14204">MSSGASISGMPLSRHQIEQAKWGESRELRVWRVLYGGCSRICCDSARLSERPLVLRLLSRQSGRTEGTWRTPERRLLFLALLGPFGALGAMRAFRHKTRKTKFWLVPIFLCLQIGLFAALVLFLV</sequence>